<dbReference type="Pfam" id="PF00464">
    <property type="entry name" value="SHMT"/>
    <property type="match status" value="1"/>
</dbReference>
<dbReference type="HOGENOM" id="CLU_826624_0_0_1"/>
<comment type="cofactor">
    <cofactor evidence="1">
        <name>pyridoxal 5'-phosphate</name>
        <dbReference type="ChEBI" id="CHEBI:597326"/>
    </cofactor>
</comment>
<feature type="domain" description="Serine hydroxymethyltransferase-like" evidence="6">
    <location>
        <begin position="2"/>
        <end position="281"/>
    </location>
</feature>
<dbReference type="GO" id="GO:0019264">
    <property type="term" value="P:glycine biosynthetic process from serine"/>
    <property type="evidence" value="ECO:0007669"/>
    <property type="project" value="TreeGrafter"/>
</dbReference>
<keyword evidence="8" id="KW-1185">Reference proteome</keyword>
<dbReference type="Gene3D" id="3.40.640.10">
    <property type="entry name" value="Type I PLP-dependent aspartate aminotransferase-like (Major domain)"/>
    <property type="match status" value="1"/>
</dbReference>
<name>E9E6U3_METAQ</name>
<dbReference type="KEGG" id="maw:19249902"/>
<dbReference type="GO" id="GO:0004372">
    <property type="term" value="F:glycine hydroxymethyltransferase activity"/>
    <property type="evidence" value="ECO:0007669"/>
    <property type="project" value="TreeGrafter"/>
</dbReference>
<dbReference type="InterPro" id="IPR015421">
    <property type="entry name" value="PyrdxlP-dep_Trfase_major"/>
</dbReference>
<dbReference type="InterPro" id="IPR015424">
    <property type="entry name" value="PyrdxlP-dep_Trfase"/>
</dbReference>
<evidence type="ECO:0000256" key="2">
    <source>
        <dbReference type="ARBA" id="ARBA00002224"/>
    </source>
</evidence>
<dbReference type="OMA" id="PASHRIM"/>
<evidence type="ECO:0000256" key="1">
    <source>
        <dbReference type="ARBA" id="ARBA00001933"/>
    </source>
</evidence>
<evidence type="ECO:0000256" key="3">
    <source>
        <dbReference type="ARBA" id="ARBA00022898"/>
    </source>
</evidence>
<dbReference type="PANTHER" id="PTHR11680">
    <property type="entry name" value="SERINE HYDROXYMETHYLTRANSFERASE"/>
    <property type="match status" value="1"/>
</dbReference>
<dbReference type="UniPathway" id="UPA00193"/>
<evidence type="ECO:0000256" key="4">
    <source>
        <dbReference type="ARBA" id="ARBA00031137"/>
    </source>
</evidence>
<dbReference type="GO" id="GO:0032259">
    <property type="term" value="P:methylation"/>
    <property type="evidence" value="ECO:0007669"/>
    <property type="project" value="UniProtKB-KW"/>
</dbReference>
<evidence type="ECO:0000256" key="5">
    <source>
        <dbReference type="ARBA" id="ARBA00032953"/>
    </source>
</evidence>
<evidence type="ECO:0000259" key="6">
    <source>
        <dbReference type="Pfam" id="PF00464"/>
    </source>
</evidence>
<dbReference type="InterPro" id="IPR049943">
    <property type="entry name" value="Ser_HO-MeTrfase-like"/>
</dbReference>
<dbReference type="AlphaFoldDB" id="E9E6U3"/>
<dbReference type="InParanoid" id="E9E6U3"/>
<protein>
    <recommendedName>
        <fullName evidence="5">Glycine hydroxymethyltransferase</fullName>
    </recommendedName>
    <alternativeName>
        <fullName evidence="4">Serine methylase</fullName>
    </alternativeName>
</protein>
<dbReference type="InterPro" id="IPR039429">
    <property type="entry name" value="SHMT-like_dom"/>
</dbReference>
<reference evidence="7 8" key="1">
    <citation type="journal article" date="2011" name="PLoS Genet.">
        <title>Genome sequencing and comparative transcriptomics of the model entomopathogenic fungi Metarhizium anisopliae and M. acridum.</title>
        <authorList>
            <person name="Gao Q."/>
            <person name="Jin K."/>
            <person name="Ying S.H."/>
            <person name="Zhang Y."/>
            <person name="Xiao G."/>
            <person name="Shang Y."/>
            <person name="Duan Z."/>
            <person name="Hu X."/>
            <person name="Xie X.Q."/>
            <person name="Zhou G."/>
            <person name="Peng G."/>
            <person name="Luo Z."/>
            <person name="Huang W."/>
            <person name="Wang B."/>
            <person name="Fang W."/>
            <person name="Wang S."/>
            <person name="Zhong Y."/>
            <person name="Ma L.J."/>
            <person name="St Leger R.J."/>
            <person name="Zhao G.P."/>
            <person name="Pei Y."/>
            <person name="Feng M.G."/>
            <person name="Xia Y."/>
            <person name="Wang C."/>
        </authorList>
    </citation>
    <scope>NUCLEOTIDE SEQUENCE [LARGE SCALE GENOMIC DNA]</scope>
    <source>
        <strain evidence="7 8">CQMa 102</strain>
    </source>
</reference>
<dbReference type="GO" id="GO:0005739">
    <property type="term" value="C:mitochondrion"/>
    <property type="evidence" value="ECO:0007669"/>
    <property type="project" value="TreeGrafter"/>
</dbReference>
<dbReference type="OrthoDB" id="5423952at2759"/>
<evidence type="ECO:0000313" key="8">
    <source>
        <dbReference type="Proteomes" id="UP000002499"/>
    </source>
</evidence>
<keyword evidence="3" id="KW-0663">Pyridoxal phosphate</keyword>
<keyword evidence="7" id="KW-0808">Transferase</keyword>
<proteinExistence type="predicted"/>
<dbReference type="GO" id="GO:0008168">
    <property type="term" value="F:methyltransferase activity"/>
    <property type="evidence" value="ECO:0007669"/>
    <property type="project" value="UniProtKB-KW"/>
</dbReference>
<keyword evidence="7" id="KW-0489">Methyltransferase</keyword>
<sequence>MQTHSHQLARLQACSAILHTHDRLLDLDSPHASKYFTAVNPDKRFNVSSASGEALREIIELVRPRVLVANANRLTNNPIISKICRAAGLHIIADMTETAGLVASGLAPRPFEHADIVVAGTQGSLRGPSGALIFSRKGSVVMPPGSKNAQEWCSLGEAVHQSVFPGHQGGPHNHAITAMAVALGQAATPSFKKYQETVLKNAQALADRLRDFGYRLDLTVPASHRIMMDLGSVDARQVNRVLDAIGIVTGPVSDNRLHFGTLAMSSRGLLPQDFRLVAEIIHESVVMVQDTNNGRSRSGSALETVNLNNCIMDGPNILKIRRKVRNMTEQFAVVVG</sequence>
<evidence type="ECO:0000313" key="7">
    <source>
        <dbReference type="EMBL" id="EFY88382.1"/>
    </source>
</evidence>
<dbReference type="eggNOG" id="KOG2467">
    <property type="taxonomic scope" value="Eukaryota"/>
</dbReference>
<dbReference type="Gene3D" id="3.90.1150.10">
    <property type="entry name" value="Aspartate Aminotransferase, domain 1"/>
    <property type="match status" value="1"/>
</dbReference>
<dbReference type="STRING" id="655827.E9E6U3"/>
<dbReference type="Proteomes" id="UP000002499">
    <property type="component" value="Unassembled WGS sequence"/>
</dbReference>
<dbReference type="SUPFAM" id="SSF53383">
    <property type="entry name" value="PLP-dependent transferases"/>
    <property type="match status" value="1"/>
</dbReference>
<dbReference type="PANTHER" id="PTHR11680:SF57">
    <property type="entry name" value="SERINE HYDROXYMETHYLTRANSFERASE, MITOCHONDRIAL"/>
    <property type="match status" value="1"/>
</dbReference>
<dbReference type="GO" id="GO:0030170">
    <property type="term" value="F:pyridoxal phosphate binding"/>
    <property type="evidence" value="ECO:0007669"/>
    <property type="project" value="TreeGrafter"/>
</dbReference>
<dbReference type="EMBL" id="GL698512">
    <property type="protein sequence ID" value="EFY88382.1"/>
    <property type="molecule type" value="Genomic_DNA"/>
</dbReference>
<dbReference type="GO" id="GO:0035999">
    <property type="term" value="P:tetrahydrofolate interconversion"/>
    <property type="evidence" value="ECO:0007669"/>
    <property type="project" value="UniProtKB-UniPathway"/>
</dbReference>
<accession>E9E6U3</accession>
<dbReference type="GeneID" id="19249902"/>
<comment type="function">
    <text evidence="2">Interconversion of serine and glycine.</text>
</comment>
<dbReference type="InterPro" id="IPR015422">
    <property type="entry name" value="PyrdxlP-dep_Trfase_small"/>
</dbReference>
<organism evidence="8">
    <name type="scientific">Metarhizium acridum (strain CQMa 102)</name>
    <dbReference type="NCBI Taxonomy" id="655827"/>
    <lineage>
        <taxon>Eukaryota</taxon>
        <taxon>Fungi</taxon>
        <taxon>Dikarya</taxon>
        <taxon>Ascomycota</taxon>
        <taxon>Pezizomycotina</taxon>
        <taxon>Sordariomycetes</taxon>
        <taxon>Hypocreomycetidae</taxon>
        <taxon>Hypocreales</taxon>
        <taxon>Clavicipitaceae</taxon>
        <taxon>Metarhizium</taxon>
    </lineage>
</organism>
<gene>
    <name evidence="7" type="ORF">MAC_05591</name>
</gene>